<dbReference type="GO" id="GO:0008270">
    <property type="term" value="F:zinc ion binding"/>
    <property type="evidence" value="ECO:0007669"/>
    <property type="project" value="UniProtKB-KW"/>
</dbReference>
<evidence type="ECO:0000256" key="9">
    <source>
        <dbReference type="ARBA" id="ARBA00060356"/>
    </source>
</evidence>
<comment type="function">
    <text evidence="9">Has a broad role in development, specifically in the genetic pathway SynMuvB that negatively regulates specification of the vulval cell fate. Required for fem-3 3'-UTR-mediated repression in the regulation of the sperm/oocyte switch. Acts by regulating the translation of fem-3 mRNA, by binding to its 3'-UTR.</text>
</comment>
<keyword evidence="16" id="KW-1185">Reference proteome</keyword>
<evidence type="ECO:0000313" key="16">
    <source>
        <dbReference type="Proteomes" id="UP001258017"/>
    </source>
</evidence>
<reference evidence="15" key="2">
    <citation type="journal article" date="2023" name="Commun. Biol.">
        <title>Intrasexual cuticular hydrocarbon dimorphism in a wasp sheds light on hydrocarbon biosynthesis genes in Hymenoptera.</title>
        <authorList>
            <person name="Moris V.C."/>
            <person name="Podsiadlowski L."/>
            <person name="Martin S."/>
            <person name="Oeyen J.P."/>
            <person name="Donath A."/>
            <person name="Petersen M."/>
            <person name="Wilbrandt J."/>
            <person name="Misof B."/>
            <person name="Liedtke D."/>
            <person name="Thamm M."/>
            <person name="Scheiner R."/>
            <person name="Schmitt T."/>
            <person name="Niehuis O."/>
        </authorList>
    </citation>
    <scope>NUCLEOTIDE SEQUENCE</scope>
    <source>
        <strain evidence="15">GBR_01_08_01A</strain>
    </source>
</reference>
<dbReference type="InterPro" id="IPR013087">
    <property type="entry name" value="Znf_C2H2_type"/>
</dbReference>
<evidence type="ECO:0000259" key="14">
    <source>
        <dbReference type="PROSITE" id="PS00028"/>
    </source>
</evidence>
<dbReference type="Proteomes" id="UP001258017">
    <property type="component" value="Unassembled WGS sequence"/>
</dbReference>
<comment type="subcellular location">
    <subcellularLocation>
        <location evidence="1">Nucleus</location>
    </subcellularLocation>
</comment>
<feature type="compositionally biased region" description="Basic and acidic residues" evidence="13">
    <location>
        <begin position="277"/>
        <end position="297"/>
    </location>
</feature>
<evidence type="ECO:0000256" key="3">
    <source>
        <dbReference type="ARBA" id="ARBA00022723"/>
    </source>
</evidence>
<dbReference type="EMBL" id="JAIFRP010000038">
    <property type="protein sequence ID" value="KAK2581904.1"/>
    <property type="molecule type" value="Genomic_DNA"/>
</dbReference>
<feature type="region of interest" description="Disordered" evidence="13">
    <location>
        <begin position="1"/>
        <end position="307"/>
    </location>
</feature>
<feature type="compositionally biased region" description="Polar residues" evidence="13">
    <location>
        <begin position="214"/>
        <end position="225"/>
    </location>
</feature>
<feature type="compositionally biased region" description="Acidic residues" evidence="13">
    <location>
        <begin position="264"/>
        <end position="276"/>
    </location>
</feature>
<dbReference type="AlphaFoldDB" id="A0AAD9RLF7"/>
<evidence type="ECO:0000256" key="12">
    <source>
        <dbReference type="ARBA" id="ARBA00080128"/>
    </source>
</evidence>
<proteinExistence type="predicted"/>
<dbReference type="InterPro" id="IPR050688">
    <property type="entry name" value="Zinc_finger/UBP_domain"/>
</dbReference>
<feature type="compositionally biased region" description="Polar residues" evidence="13">
    <location>
        <begin position="159"/>
        <end position="181"/>
    </location>
</feature>
<evidence type="ECO:0000256" key="10">
    <source>
        <dbReference type="ARBA" id="ARBA00061755"/>
    </source>
</evidence>
<feature type="compositionally biased region" description="Basic and acidic residues" evidence="13">
    <location>
        <begin position="486"/>
        <end position="511"/>
    </location>
</feature>
<keyword evidence="7" id="KW-0862">Zinc</keyword>
<evidence type="ECO:0000256" key="1">
    <source>
        <dbReference type="ARBA" id="ARBA00004123"/>
    </source>
</evidence>
<keyword evidence="8" id="KW-0539">Nucleus</keyword>
<feature type="compositionally biased region" description="Low complexity" evidence="13">
    <location>
        <begin position="1064"/>
        <end position="1073"/>
    </location>
</feature>
<evidence type="ECO:0000256" key="11">
    <source>
        <dbReference type="ARBA" id="ARBA00071730"/>
    </source>
</evidence>
<feature type="domain" description="C2H2-type" evidence="14">
    <location>
        <begin position="645"/>
        <end position="666"/>
    </location>
</feature>
<feature type="region of interest" description="Disordered" evidence="13">
    <location>
        <begin position="462"/>
        <end position="534"/>
    </location>
</feature>
<evidence type="ECO:0000256" key="4">
    <source>
        <dbReference type="ARBA" id="ARBA00022737"/>
    </source>
</evidence>
<feature type="compositionally biased region" description="Basic and acidic residues" evidence="13">
    <location>
        <begin position="85"/>
        <end position="100"/>
    </location>
</feature>
<gene>
    <name evidence="15" type="ORF">KPH14_002361</name>
</gene>
<organism evidence="15 16">
    <name type="scientific">Odynerus spinipes</name>
    <dbReference type="NCBI Taxonomy" id="1348599"/>
    <lineage>
        <taxon>Eukaryota</taxon>
        <taxon>Metazoa</taxon>
        <taxon>Ecdysozoa</taxon>
        <taxon>Arthropoda</taxon>
        <taxon>Hexapoda</taxon>
        <taxon>Insecta</taxon>
        <taxon>Pterygota</taxon>
        <taxon>Neoptera</taxon>
        <taxon>Endopterygota</taxon>
        <taxon>Hymenoptera</taxon>
        <taxon>Apocrita</taxon>
        <taxon>Aculeata</taxon>
        <taxon>Vespoidea</taxon>
        <taxon>Vespidae</taxon>
        <taxon>Eumeninae</taxon>
        <taxon>Odynerus</taxon>
    </lineage>
</organism>
<accession>A0AAD9RLF7</accession>
<dbReference type="SMART" id="SM00355">
    <property type="entry name" value="ZnF_C2H2"/>
    <property type="match status" value="7"/>
</dbReference>
<keyword evidence="6" id="KW-0221">Differentiation</keyword>
<dbReference type="GO" id="GO:0045944">
    <property type="term" value="P:positive regulation of transcription by RNA polymerase II"/>
    <property type="evidence" value="ECO:0007669"/>
    <property type="project" value="TreeGrafter"/>
</dbReference>
<dbReference type="PROSITE" id="PS00028">
    <property type="entry name" value="ZINC_FINGER_C2H2_1"/>
    <property type="match status" value="4"/>
</dbReference>
<feature type="compositionally biased region" description="Basic and acidic residues" evidence="13">
    <location>
        <begin position="462"/>
        <end position="478"/>
    </location>
</feature>
<feature type="region of interest" description="Disordered" evidence="13">
    <location>
        <begin position="759"/>
        <end position="785"/>
    </location>
</feature>
<evidence type="ECO:0000256" key="6">
    <source>
        <dbReference type="ARBA" id="ARBA00022782"/>
    </source>
</evidence>
<feature type="compositionally biased region" description="Polar residues" evidence="13">
    <location>
        <begin position="1092"/>
        <end position="1105"/>
    </location>
</feature>
<dbReference type="GO" id="GO:0030154">
    <property type="term" value="P:cell differentiation"/>
    <property type="evidence" value="ECO:0007669"/>
    <property type="project" value="UniProtKB-KW"/>
</dbReference>
<evidence type="ECO:0000256" key="7">
    <source>
        <dbReference type="ARBA" id="ARBA00022833"/>
    </source>
</evidence>
<feature type="compositionally biased region" description="Acidic residues" evidence="13">
    <location>
        <begin position="57"/>
        <end position="79"/>
    </location>
</feature>
<sequence>MDGTLEEPPVKDSSQGNPDKVSKDMVIPNGVNGKYGTEKEEYADSDGGTIKISSNENDNEEKGEGEEEEDEDEDEEEEIMGSGQFEHEEERGIESEDKSSDGVSEMNDTSEVSRNEDKCRSTSREAMDVDEQSNNSDVECLDESITSVRMDNDDVFTLKKSNVNEGKDLSCSSNLQQSNDSAEILDSSMDTSDVKICEENGSCDSPDIEEITDSAKNNGLNTTPERSLKDPAKQKKQRKQIDLSSITPRRSSRNIKRTSYIEKEVEEEADDDGSDIEEIKPEDPLAGIDSKDKENSKLKSPSKNSKTTIVVNDTKRLVEIAAGSKSIKGGKKEPTLVIIDTNSILSGRGGMPVGNSKPHHTVSNTSSFSVVPMNMTTQTMYPNMRTTITPVPMTSKTAQLSPKPSSMTTVTPTIPPILPTLTDDMFVVEAPSFIVPYVYEKPPLKPLKEFVSKLEKSIEEKEKEEMLKKMTEESKDNQEDNEDSMDSNKKVDTKNQECENDGSLRSKKDGDDSGGDSVVDVMESGISNMGDKSDIRQEDRNKVITYFDLPLGKFFMQIGVNLVQEYVQTDLLRTQKRKQGKGSTSAETQLAINSLIKNLEFSKENNEPFHLEMKKCEFCSFKTESTLVMQHHLETPHMRNYVYKCNFCPMEVRSPHDILFHMEAEHNTRGRLERGPAFHQCPNCPFEDNQKGKLTRHILACSKKFRPERNLEPAADWEPPAKIPRLNRARPVGPTNPNALAMAMSAKGPQPLLPKLLPAPITGRGRGRPPMQPRYSDMKTLRPGGTTMRQDNVAGMMYRPTSSGLLVPTSYQFGSNQLFQVVGGSGTVMSAVSGVSSSSGGSSGQPTPIALVPNVIDSLSRLSSSQNTTASTKNPTAKLLSQPSISITPLPRTTSQTSIPGSGTSSKSGGKNTFVICEICDGYIKDLEQLRNHMQWIHKVKIHPKMIYNRPPLNCQKCQFRFFTDQGLERHLLGSHGLVTSSMQEAANRGKDAGRCPACGRVYQWKLLNHVARDHGMTLKPAHLSYKCTVCTATFGMYKQFENHVYSAHSVVAKRVMDKKNTPSSPSSRSNDSLLKPLKINDEITIIPQPAKPTTRSGASQGRSK</sequence>
<dbReference type="GO" id="GO:0005634">
    <property type="term" value="C:nucleus"/>
    <property type="evidence" value="ECO:0007669"/>
    <property type="project" value="UniProtKB-SubCell"/>
</dbReference>
<feature type="domain" description="C2H2-type" evidence="14">
    <location>
        <begin position="917"/>
        <end position="938"/>
    </location>
</feature>
<dbReference type="FunFam" id="3.30.160.60:FF:001612">
    <property type="entry name" value="MEP-1, isoform A"/>
    <property type="match status" value="1"/>
</dbReference>
<reference evidence="15" key="1">
    <citation type="submission" date="2021-08" db="EMBL/GenBank/DDBJ databases">
        <authorList>
            <person name="Misof B."/>
            <person name="Oliver O."/>
            <person name="Podsiadlowski L."/>
            <person name="Donath A."/>
            <person name="Peters R."/>
            <person name="Mayer C."/>
            <person name="Rust J."/>
            <person name="Gunkel S."/>
            <person name="Lesny P."/>
            <person name="Martin S."/>
            <person name="Oeyen J.P."/>
            <person name="Petersen M."/>
            <person name="Panagiotis P."/>
            <person name="Wilbrandt J."/>
            <person name="Tanja T."/>
        </authorList>
    </citation>
    <scope>NUCLEOTIDE SEQUENCE</scope>
    <source>
        <strain evidence="15">GBR_01_08_01A</strain>
        <tissue evidence="15">Thorax + abdomen</tissue>
    </source>
</reference>
<evidence type="ECO:0000256" key="5">
    <source>
        <dbReference type="ARBA" id="ARBA00022771"/>
    </source>
</evidence>
<feature type="region of interest" description="Disordered" evidence="13">
    <location>
        <begin position="863"/>
        <end position="909"/>
    </location>
</feature>
<feature type="region of interest" description="Disordered" evidence="13">
    <location>
        <begin position="1057"/>
        <end position="1105"/>
    </location>
</feature>
<keyword evidence="4" id="KW-0677">Repeat</keyword>
<dbReference type="PANTHER" id="PTHR24403">
    <property type="entry name" value="ZINC FINGER PROTEIN"/>
    <property type="match status" value="1"/>
</dbReference>
<protein>
    <recommendedName>
        <fullName evidence="11">MOG interacting and ectopic P-granules protein 1</fullName>
    </recommendedName>
    <alternativeName>
        <fullName evidence="12">Nuclear zinc finger protein</fullName>
    </alternativeName>
</protein>
<feature type="compositionally biased region" description="Basic and acidic residues" evidence="13">
    <location>
        <begin position="111"/>
        <end position="127"/>
    </location>
</feature>
<keyword evidence="5" id="KW-0863">Zinc-finger</keyword>
<feature type="domain" description="C2H2-type" evidence="14">
    <location>
        <begin position="1028"/>
        <end position="1049"/>
    </location>
</feature>
<evidence type="ECO:0000313" key="15">
    <source>
        <dbReference type="EMBL" id="KAK2581904.1"/>
    </source>
</evidence>
<evidence type="ECO:0000256" key="8">
    <source>
        <dbReference type="ARBA" id="ARBA00023242"/>
    </source>
</evidence>
<evidence type="ECO:0000256" key="2">
    <source>
        <dbReference type="ARBA" id="ARBA00022473"/>
    </source>
</evidence>
<feature type="compositionally biased region" description="Polar residues" evidence="13">
    <location>
        <begin position="863"/>
        <end position="900"/>
    </location>
</feature>
<name>A0AAD9RLF7_9HYME</name>
<keyword evidence="3" id="KW-0479">Metal-binding</keyword>
<comment type="caution">
    <text evidence="15">The sequence shown here is derived from an EMBL/GenBank/DDBJ whole genome shotgun (WGS) entry which is preliminary data.</text>
</comment>
<feature type="domain" description="C2H2-type" evidence="14">
    <location>
        <begin position="955"/>
        <end position="976"/>
    </location>
</feature>
<comment type="subunit">
    <text evidence="10">Interacts with hda-1, let-418, lin-1, mog-1, mog-4, mog-5, mog-6, pie-1 and unc-98.</text>
</comment>
<keyword evidence="2" id="KW-0217">Developmental protein</keyword>
<evidence type="ECO:0000256" key="13">
    <source>
        <dbReference type="SAM" id="MobiDB-lite"/>
    </source>
</evidence>
<dbReference type="Gene3D" id="3.30.160.60">
    <property type="entry name" value="Classic Zinc Finger"/>
    <property type="match status" value="2"/>
</dbReference>
<dbReference type="PANTHER" id="PTHR24403:SF106">
    <property type="entry name" value="PR_SET DOMAIN 13"/>
    <property type="match status" value="1"/>
</dbReference>